<comment type="caution">
    <text evidence="2">The sequence shown here is derived from an EMBL/GenBank/DDBJ whole genome shotgun (WGS) entry which is preliminary data.</text>
</comment>
<dbReference type="RefSeq" id="WP_130070771.1">
    <property type="nucleotide sequence ID" value="NZ_CP043610.1"/>
</dbReference>
<reference evidence="2 3" key="1">
    <citation type="journal article" date="2019" name="Nat. Med.">
        <title>A library of human gut bacterial isolates paired with longitudinal multiomics data enables mechanistic microbiome research.</title>
        <authorList>
            <person name="Poyet M."/>
            <person name="Groussin M."/>
            <person name="Gibbons S.M."/>
            <person name="Avila-Pacheco J."/>
            <person name="Jiang X."/>
            <person name="Kearney S.M."/>
            <person name="Perrotta A.R."/>
            <person name="Berdy B."/>
            <person name="Zhao S."/>
            <person name="Lieberman T.D."/>
            <person name="Swanson P.K."/>
            <person name="Smith M."/>
            <person name="Roesemann S."/>
            <person name="Alexander J.E."/>
            <person name="Rich S.A."/>
            <person name="Livny J."/>
            <person name="Vlamakis H."/>
            <person name="Clish C."/>
            <person name="Bullock K."/>
            <person name="Deik A."/>
            <person name="Scott J."/>
            <person name="Pierce K.A."/>
            <person name="Xavier R.J."/>
            <person name="Alm E.J."/>
        </authorList>
    </citation>
    <scope>NUCLEOTIDE SEQUENCE [LARGE SCALE GENOMIC DNA]</scope>
    <source>
        <strain evidence="2 3">BIOML-A46</strain>
    </source>
</reference>
<gene>
    <name evidence="2" type="ORF">F2Z89_00705</name>
</gene>
<protein>
    <recommendedName>
        <fullName evidence="1">pEK499-p136 HEPN domain-containing protein</fullName>
    </recommendedName>
</protein>
<feature type="domain" description="pEK499-p136 HEPN" evidence="1">
    <location>
        <begin position="1"/>
        <end position="148"/>
    </location>
</feature>
<name>A0A642F7J8_BACFG</name>
<evidence type="ECO:0000313" key="2">
    <source>
        <dbReference type="EMBL" id="KAA5001861.1"/>
    </source>
</evidence>
<dbReference type="Proteomes" id="UP000460666">
    <property type="component" value="Unassembled WGS sequence"/>
</dbReference>
<dbReference type="Pfam" id="PF18736">
    <property type="entry name" value="pEK499_p136"/>
    <property type="match status" value="1"/>
</dbReference>
<accession>A0A642F7J8</accession>
<dbReference type="InterPro" id="IPR041318">
    <property type="entry name" value="pEK499_p136"/>
</dbReference>
<dbReference type="AlphaFoldDB" id="A0A642F7J8"/>
<dbReference type="EMBL" id="VWCJ01000001">
    <property type="protein sequence ID" value="KAA5001861.1"/>
    <property type="molecule type" value="Genomic_DNA"/>
</dbReference>
<evidence type="ECO:0000259" key="1">
    <source>
        <dbReference type="Pfam" id="PF18736"/>
    </source>
</evidence>
<organism evidence="2 3">
    <name type="scientific">Bacteroides fragilis</name>
    <dbReference type="NCBI Taxonomy" id="817"/>
    <lineage>
        <taxon>Bacteria</taxon>
        <taxon>Pseudomonadati</taxon>
        <taxon>Bacteroidota</taxon>
        <taxon>Bacteroidia</taxon>
        <taxon>Bacteroidales</taxon>
        <taxon>Bacteroidaceae</taxon>
        <taxon>Bacteroides</taxon>
    </lineage>
</organism>
<sequence length="150" mass="17625">MSCYKKFEIDFIKRTLGILEQYEQCSPLELGEKYEITLFVNCCVGLIVIPQQVIYDSVPSDRLDNSWDIQNDYIIIFKGERTIKKFVRHIRNSIAHGHIQLTSDNESEITHVEFEDYKYGEKLPTFRLRIPVKALIKFAKKFAETMLSKL</sequence>
<evidence type="ECO:0000313" key="3">
    <source>
        <dbReference type="Proteomes" id="UP000460666"/>
    </source>
</evidence>
<proteinExistence type="predicted"/>